<dbReference type="InterPro" id="IPR039848">
    <property type="entry name" value="Ribosomal_mS35_mt"/>
</dbReference>
<protein>
    <recommendedName>
        <fullName evidence="2">Small ribosomal subunit protein mS35 mitochondrial conserved domain-containing protein</fullName>
    </recommendedName>
</protein>
<reference evidence="3" key="1">
    <citation type="submission" date="2022-11" db="UniProtKB">
        <authorList>
            <consortium name="EnsemblMetazoa"/>
        </authorList>
    </citation>
    <scope>IDENTIFICATION</scope>
</reference>
<evidence type="ECO:0000256" key="1">
    <source>
        <dbReference type="SAM" id="MobiDB-lite"/>
    </source>
</evidence>
<dbReference type="GO" id="GO:0005763">
    <property type="term" value="C:mitochondrial small ribosomal subunit"/>
    <property type="evidence" value="ECO:0007669"/>
    <property type="project" value="TreeGrafter"/>
</dbReference>
<dbReference type="PANTHER" id="PTHR13490">
    <property type="entry name" value="MITOCHONDRIAL 28S RIBOSOMAL PROTEIN S28"/>
    <property type="match status" value="1"/>
</dbReference>
<dbReference type="OrthoDB" id="283424at2759"/>
<dbReference type="GO" id="GO:0003735">
    <property type="term" value="F:structural constituent of ribosome"/>
    <property type="evidence" value="ECO:0007669"/>
    <property type="project" value="InterPro"/>
</dbReference>
<evidence type="ECO:0000259" key="2">
    <source>
        <dbReference type="Pfam" id="PF10213"/>
    </source>
</evidence>
<feature type="compositionally biased region" description="Polar residues" evidence="1">
    <location>
        <begin position="51"/>
        <end position="69"/>
    </location>
</feature>
<feature type="compositionally biased region" description="Polar residues" evidence="1">
    <location>
        <begin position="76"/>
        <end position="85"/>
    </location>
</feature>
<evidence type="ECO:0000313" key="3">
    <source>
        <dbReference type="EnsemblMetazoa" id="XP_028513082.1"/>
    </source>
</evidence>
<keyword evidence="4" id="KW-1185">Reference proteome</keyword>
<dbReference type="RefSeq" id="XP_028513082.1">
    <property type="nucleotide sequence ID" value="XM_028657281.1"/>
</dbReference>
<proteinExistence type="predicted"/>
<dbReference type="GO" id="GO:0032543">
    <property type="term" value="P:mitochondrial translation"/>
    <property type="evidence" value="ECO:0007669"/>
    <property type="project" value="InterPro"/>
</dbReference>
<organism evidence="3 4">
    <name type="scientific">Exaiptasia diaphana</name>
    <name type="common">Tropical sea anemone</name>
    <name type="synonym">Aiptasia pulchella</name>
    <dbReference type="NCBI Taxonomy" id="2652724"/>
    <lineage>
        <taxon>Eukaryota</taxon>
        <taxon>Metazoa</taxon>
        <taxon>Cnidaria</taxon>
        <taxon>Anthozoa</taxon>
        <taxon>Hexacorallia</taxon>
        <taxon>Actiniaria</taxon>
        <taxon>Aiptasiidae</taxon>
        <taxon>Exaiptasia</taxon>
    </lineage>
</organism>
<dbReference type="GeneID" id="110232988"/>
<evidence type="ECO:0000313" key="4">
    <source>
        <dbReference type="Proteomes" id="UP000887567"/>
    </source>
</evidence>
<dbReference type="OMA" id="EQNIEYA"/>
<sequence>MAAAMRRFTAQKVLEFRTNSCNVGIINSYFRKSLPCCSYVTYVGKAASGMMRQNAQSTDRNKQGRSTLQKGRRTPQKGSNVLNHTRSIKMSPETTDWPSVYSGSETYNPSVIPIMVRMGRYRHNRTDKMPNRSFGNIELMKIPNFFHLSPPAIQRQSEAIKHLCKPWPTDLNPSTRPIRVITRNYLFAGPSLYHPRSRKVKIQISLKDLILDEHARNKLIELVGPRYDKETDTLTIVTDRCPTRKQNKDYALYLLTVLYHEAWKTESWEADAIVEEPDVAPETIKNKRRSPKRFQLIGDELYRLNQYGKAFKVDIKTKV</sequence>
<dbReference type="InterPro" id="IPR019349">
    <property type="entry name" value="Ribosomal_mS35_mit"/>
</dbReference>
<feature type="region of interest" description="Disordered" evidence="1">
    <location>
        <begin position="51"/>
        <end position="94"/>
    </location>
</feature>
<feature type="domain" description="Small ribosomal subunit protein mS35 mitochondrial conserved" evidence="2">
    <location>
        <begin position="193"/>
        <end position="267"/>
    </location>
</feature>
<dbReference type="AlphaFoldDB" id="A0A913YEX0"/>
<dbReference type="Pfam" id="PF10213">
    <property type="entry name" value="MRP-S28"/>
    <property type="match status" value="1"/>
</dbReference>
<dbReference type="PANTHER" id="PTHR13490:SF0">
    <property type="entry name" value="SMALL RIBOSOMAL SUBUNIT PROTEIN MS35"/>
    <property type="match status" value="1"/>
</dbReference>
<accession>A0A913YEX0</accession>
<dbReference type="Proteomes" id="UP000887567">
    <property type="component" value="Unplaced"/>
</dbReference>
<dbReference type="EnsemblMetazoa" id="XM_028657281.1">
    <property type="protein sequence ID" value="XP_028513082.1"/>
    <property type="gene ID" value="LOC110232988"/>
</dbReference>
<name>A0A913YEX0_EXADI</name>